<evidence type="ECO:0000256" key="4">
    <source>
        <dbReference type="ARBA" id="ARBA00022769"/>
    </source>
</evidence>
<dbReference type="InterPro" id="IPR036237">
    <property type="entry name" value="Xyl_isomerase-like_sf"/>
</dbReference>
<evidence type="ECO:0000256" key="6">
    <source>
        <dbReference type="ARBA" id="ARBA00023204"/>
    </source>
</evidence>
<evidence type="ECO:0000256" key="1">
    <source>
        <dbReference type="ARBA" id="ARBA00022722"/>
    </source>
</evidence>
<dbReference type="GO" id="GO:0006289">
    <property type="term" value="P:nucleotide-excision repair"/>
    <property type="evidence" value="ECO:0007669"/>
    <property type="project" value="InterPro"/>
</dbReference>
<proteinExistence type="predicted"/>
<evidence type="ECO:0000256" key="2">
    <source>
        <dbReference type="ARBA" id="ARBA00022759"/>
    </source>
</evidence>
<comment type="caution">
    <text evidence="7">The sequence shown here is derived from an EMBL/GenBank/DDBJ whole genome shotgun (WGS) entry which is preliminary data.</text>
</comment>
<dbReference type="GO" id="GO:0009411">
    <property type="term" value="P:response to UV"/>
    <property type="evidence" value="ECO:0007669"/>
    <property type="project" value="InterPro"/>
</dbReference>
<reference evidence="7" key="1">
    <citation type="submission" date="2020-12" db="EMBL/GenBank/DDBJ databases">
        <authorList>
            <person name="Huq M.A."/>
        </authorList>
    </citation>
    <scope>NUCLEOTIDE SEQUENCE</scope>
    <source>
        <strain evidence="7">MAHUQ-46</strain>
    </source>
</reference>
<keyword evidence="5" id="KW-0378">Hydrolase</keyword>
<dbReference type="Proteomes" id="UP000640274">
    <property type="component" value="Unassembled WGS sequence"/>
</dbReference>
<keyword evidence="2 7" id="KW-0255">Endonuclease</keyword>
<evidence type="ECO:0000313" key="7">
    <source>
        <dbReference type="EMBL" id="MBJ6362792.1"/>
    </source>
</evidence>
<keyword evidence="6" id="KW-0234">DNA repair</keyword>
<dbReference type="AlphaFoldDB" id="A0A934J0X2"/>
<dbReference type="SUPFAM" id="SSF51658">
    <property type="entry name" value="Xylose isomerase-like"/>
    <property type="match status" value="1"/>
</dbReference>
<keyword evidence="3" id="KW-0227">DNA damage</keyword>
<dbReference type="EMBL" id="JAELUP010000097">
    <property type="protein sequence ID" value="MBJ6362792.1"/>
    <property type="molecule type" value="Genomic_DNA"/>
</dbReference>
<dbReference type="Pfam" id="PF03851">
    <property type="entry name" value="UvdE"/>
    <property type="match status" value="1"/>
</dbReference>
<evidence type="ECO:0000256" key="3">
    <source>
        <dbReference type="ARBA" id="ARBA00022763"/>
    </source>
</evidence>
<keyword evidence="1" id="KW-0540">Nuclease</keyword>
<gene>
    <name evidence="7" type="primary">uvsE</name>
    <name evidence="7" type="ORF">JFN88_16365</name>
</gene>
<sequence length="335" mass="38114">MIVRFGFVAMSMMLEHASVSRTMTYQQFSRLADRGAALRKLERIATENLEHTLRLLKHCYAHDVRVYRFSSKLIPLATHGELRDWDPYPALQENFAKVSAYIREKGFRVSFHPDHFCVLNTPRPEVLESSIRDLEYHVRMLEAMGLDERTTKCNIHVGGAYGDKEAAGERFIRQFADLSARYRNRITLENDDKTFTAKETLEIAEASSVPMVLDIHHHAVNDGGMSMEAVVQDLWPRIARTWETADGPASSCKALPPKIHASSPKNNKDVRSHADLLDPVPLLRFLQEISGSVPRLDVMLEAKQKDIALFRLMDELRKLERDGGFQIVDGATIEV</sequence>
<dbReference type="GO" id="GO:0004519">
    <property type="term" value="F:endonuclease activity"/>
    <property type="evidence" value="ECO:0007669"/>
    <property type="project" value="UniProtKB-KW"/>
</dbReference>
<dbReference type="PANTHER" id="PTHR31290">
    <property type="entry name" value="UV-DAMAGE ENDONUCLEASE"/>
    <property type="match status" value="1"/>
</dbReference>
<accession>A0A934J0X2</accession>
<protein>
    <submittedName>
        <fullName evidence="7">UV DNA damage repair endonuclease UvsE</fullName>
    </submittedName>
</protein>
<name>A0A934J0X2_9BACL</name>
<evidence type="ECO:0000313" key="8">
    <source>
        <dbReference type="Proteomes" id="UP000640274"/>
    </source>
</evidence>
<dbReference type="NCBIfam" id="TIGR00629">
    <property type="entry name" value="uvde"/>
    <property type="match status" value="1"/>
</dbReference>
<dbReference type="Gene3D" id="3.20.20.150">
    <property type="entry name" value="Divalent-metal-dependent TIM barrel enzymes"/>
    <property type="match status" value="1"/>
</dbReference>
<dbReference type="InterPro" id="IPR004601">
    <property type="entry name" value="UvdE"/>
</dbReference>
<dbReference type="GO" id="GO:0016787">
    <property type="term" value="F:hydrolase activity"/>
    <property type="evidence" value="ECO:0007669"/>
    <property type="project" value="UniProtKB-KW"/>
</dbReference>
<organism evidence="7 8">
    <name type="scientific">Paenibacillus roseus</name>
    <dbReference type="NCBI Taxonomy" id="2798579"/>
    <lineage>
        <taxon>Bacteria</taxon>
        <taxon>Bacillati</taxon>
        <taxon>Bacillota</taxon>
        <taxon>Bacilli</taxon>
        <taxon>Bacillales</taxon>
        <taxon>Paenibacillaceae</taxon>
        <taxon>Paenibacillus</taxon>
    </lineage>
</organism>
<keyword evidence="8" id="KW-1185">Reference proteome</keyword>
<keyword evidence="4" id="KW-0228">DNA excision</keyword>
<dbReference type="RefSeq" id="WP_199020336.1">
    <property type="nucleotide sequence ID" value="NZ_JAELUP010000097.1"/>
</dbReference>
<evidence type="ECO:0000256" key="5">
    <source>
        <dbReference type="ARBA" id="ARBA00022801"/>
    </source>
</evidence>
<dbReference type="PANTHER" id="PTHR31290:SF5">
    <property type="entry name" value="UV-DAMAGE ENDONUCLEASE"/>
    <property type="match status" value="1"/>
</dbReference>